<dbReference type="AlphaFoldDB" id="A0A849A7M1"/>
<dbReference type="SUPFAM" id="SSF161098">
    <property type="entry name" value="MetI-like"/>
    <property type="match status" value="1"/>
</dbReference>
<accession>A0A849A7M1</accession>
<dbReference type="RefSeq" id="WP_171198406.1">
    <property type="nucleotide sequence ID" value="NZ_JABEND010000001.1"/>
</dbReference>
<evidence type="ECO:0000313" key="10">
    <source>
        <dbReference type="Proteomes" id="UP000562984"/>
    </source>
</evidence>
<feature type="transmembrane region" description="Helical" evidence="7">
    <location>
        <begin position="240"/>
        <end position="261"/>
    </location>
</feature>
<keyword evidence="6 7" id="KW-0472">Membrane</keyword>
<keyword evidence="10" id="KW-1185">Reference proteome</keyword>
<feature type="transmembrane region" description="Helical" evidence="7">
    <location>
        <begin position="105"/>
        <end position="131"/>
    </location>
</feature>
<evidence type="ECO:0000256" key="5">
    <source>
        <dbReference type="ARBA" id="ARBA00022989"/>
    </source>
</evidence>
<dbReference type="InterPro" id="IPR035906">
    <property type="entry name" value="MetI-like_sf"/>
</dbReference>
<organism evidence="9 10">
    <name type="scientific">Nakamurella aerolata</name>
    <dbReference type="NCBI Taxonomy" id="1656892"/>
    <lineage>
        <taxon>Bacteria</taxon>
        <taxon>Bacillati</taxon>
        <taxon>Actinomycetota</taxon>
        <taxon>Actinomycetes</taxon>
        <taxon>Nakamurellales</taxon>
        <taxon>Nakamurellaceae</taxon>
        <taxon>Nakamurella</taxon>
    </lineage>
</organism>
<keyword evidence="5 7" id="KW-1133">Transmembrane helix</keyword>
<dbReference type="PANTHER" id="PTHR32243:SF18">
    <property type="entry name" value="INNER MEMBRANE ABC TRANSPORTER PERMEASE PROTEIN YCJP"/>
    <property type="match status" value="1"/>
</dbReference>
<dbReference type="CDD" id="cd06261">
    <property type="entry name" value="TM_PBP2"/>
    <property type="match status" value="1"/>
</dbReference>
<gene>
    <name evidence="9" type="ORF">HKD39_01890</name>
</gene>
<comment type="similarity">
    <text evidence="7">Belongs to the binding-protein-dependent transport system permease family.</text>
</comment>
<keyword evidence="2 7" id="KW-0813">Transport</keyword>
<protein>
    <submittedName>
        <fullName evidence="9">Carbohydrate ABC transporter permease</fullName>
    </submittedName>
</protein>
<keyword evidence="4 7" id="KW-0812">Transmembrane</keyword>
<keyword evidence="3" id="KW-1003">Cell membrane</keyword>
<dbReference type="Pfam" id="PF00528">
    <property type="entry name" value="BPD_transp_1"/>
    <property type="match status" value="1"/>
</dbReference>
<feature type="domain" description="ABC transmembrane type-1" evidence="8">
    <location>
        <begin position="68"/>
        <end position="261"/>
    </location>
</feature>
<name>A0A849A7M1_9ACTN</name>
<dbReference type="EMBL" id="JABEND010000001">
    <property type="protein sequence ID" value="NNG34490.1"/>
    <property type="molecule type" value="Genomic_DNA"/>
</dbReference>
<evidence type="ECO:0000313" key="9">
    <source>
        <dbReference type="EMBL" id="NNG34490.1"/>
    </source>
</evidence>
<dbReference type="GO" id="GO:0005886">
    <property type="term" value="C:plasma membrane"/>
    <property type="evidence" value="ECO:0007669"/>
    <property type="project" value="UniProtKB-SubCell"/>
</dbReference>
<comment type="subcellular location">
    <subcellularLocation>
        <location evidence="1 7">Cell membrane</location>
        <topology evidence="1 7">Multi-pass membrane protein</topology>
    </subcellularLocation>
</comment>
<evidence type="ECO:0000256" key="3">
    <source>
        <dbReference type="ARBA" id="ARBA00022475"/>
    </source>
</evidence>
<evidence type="ECO:0000256" key="7">
    <source>
        <dbReference type="RuleBase" id="RU363032"/>
    </source>
</evidence>
<dbReference type="GO" id="GO:0055085">
    <property type="term" value="P:transmembrane transport"/>
    <property type="evidence" value="ECO:0007669"/>
    <property type="project" value="InterPro"/>
</dbReference>
<dbReference type="PROSITE" id="PS50928">
    <property type="entry name" value="ABC_TM1"/>
    <property type="match status" value="1"/>
</dbReference>
<feature type="transmembrane region" description="Helical" evidence="7">
    <location>
        <begin position="12"/>
        <end position="33"/>
    </location>
</feature>
<evidence type="ECO:0000259" key="8">
    <source>
        <dbReference type="PROSITE" id="PS50928"/>
    </source>
</evidence>
<sequence>MGRVRHLLGRVATYLVVCVATVFFALPLVWLALTPFAKEPNFRASLRGGVTLDNFRELLDNPQTWPSIRNSLILSIATAVVVVALSALASYALSRVRVPGRDQLLYGLLLLSSIVTGTAAMVPIFLMLFQLNMLDSYTGVVLVLTGGLLPAAIFMLKDFVDAIPRSYEESARGYGAKPSQILRHIALPLIRPGMATVGVWALVQVWGNFLVPYVLFTSESKQPAAVAMYTFYDSGGQPNFALISTFALVYSVPVVVLYLLVNRRYGFAFQGGIKG</sequence>
<evidence type="ECO:0000256" key="2">
    <source>
        <dbReference type="ARBA" id="ARBA00022448"/>
    </source>
</evidence>
<dbReference type="Proteomes" id="UP000562984">
    <property type="component" value="Unassembled WGS sequence"/>
</dbReference>
<evidence type="ECO:0000256" key="4">
    <source>
        <dbReference type="ARBA" id="ARBA00022692"/>
    </source>
</evidence>
<evidence type="ECO:0000256" key="6">
    <source>
        <dbReference type="ARBA" id="ARBA00023136"/>
    </source>
</evidence>
<proteinExistence type="inferred from homology"/>
<dbReference type="Gene3D" id="1.10.3720.10">
    <property type="entry name" value="MetI-like"/>
    <property type="match status" value="1"/>
</dbReference>
<dbReference type="InterPro" id="IPR000515">
    <property type="entry name" value="MetI-like"/>
</dbReference>
<dbReference type="InterPro" id="IPR050901">
    <property type="entry name" value="BP-dep_ABC_trans_perm"/>
</dbReference>
<feature type="transmembrane region" description="Helical" evidence="7">
    <location>
        <begin position="72"/>
        <end position="93"/>
    </location>
</feature>
<evidence type="ECO:0000256" key="1">
    <source>
        <dbReference type="ARBA" id="ARBA00004651"/>
    </source>
</evidence>
<comment type="caution">
    <text evidence="9">The sequence shown here is derived from an EMBL/GenBank/DDBJ whole genome shotgun (WGS) entry which is preliminary data.</text>
</comment>
<dbReference type="PANTHER" id="PTHR32243">
    <property type="entry name" value="MALTOSE TRANSPORT SYSTEM PERMEASE-RELATED"/>
    <property type="match status" value="1"/>
</dbReference>
<feature type="transmembrane region" description="Helical" evidence="7">
    <location>
        <begin position="137"/>
        <end position="160"/>
    </location>
</feature>
<reference evidence="9 10" key="1">
    <citation type="submission" date="2020-05" db="EMBL/GenBank/DDBJ databases">
        <title>Nakamurella sp. DB0629 isolated from air conditioner.</title>
        <authorList>
            <person name="Kim D.H."/>
            <person name="Kim D.-U."/>
        </authorList>
    </citation>
    <scope>NUCLEOTIDE SEQUENCE [LARGE SCALE GENOMIC DNA]</scope>
    <source>
        <strain evidence="9 10">DB0629</strain>
    </source>
</reference>